<dbReference type="InterPro" id="IPR015250">
    <property type="entry name" value="MPT63-like"/>
</dbReference>
<feature type="signal peptide" evidence="2">
    <location>
        <begin position="1"/>
        <end position="30"/>
    </location>
</feature>
<accession>A0ABY4QJY0</accession>
<evidence type="ECO:0000259" key="3">
    <source>
        <dbReference type="Pfam" id="PF09167"/>
    </source>
</evidence>
<evidence type="ECO:0000313" key="5">
    <source>
        <dbReference type="Proteomes" id="UP001056610"/>
    </source>
</evidence>
<feature type="chain" id="PRO_5047075886" evidence="2">
    <location>
        <begin position="31"/>
        <end position="179"/>
    </location>
</feature>
<dbReference type="SUPFAM" id="SSF81982">
    <property type="entry name" value="Antigen MPT63/MPB63 (immunoprotective extracellular protein)"/>
    <property type="match status" value="1"/>
</dbReference>
<dbReference type="Pfam" id="PF09167">
    <property type="entry name" value="DUF1942"/>
    <property type="match status" value="2"/>
</dbReference>
<dbReference type="InterPro" id="IPR029050">
    <property type="entry name" value="Immunoprotect_excell_Ig-like"/>
</dbReference>
<dbReference type="Gene3D" id="2.60.40.1240">
    <property type="match status" value="2"/>
</dbReference>
<keyword evidence="5" id="KW-1185">Reference proteome</keyword>
<organism evidence="4 5">
    <name type="scientific">Candidatus Mycobacterium methanotrophicum</name>
    <dbReference type="NCBI Taxonomy" id="2943498"/>
    <lineage>
        <taxon>Bacteria</taxon>
        <taxon>Bacillati</taxon>
        <taxon>Actinomycetota</taxon>
        <taxon>Actinomycetes</taxon>
        <taxon>Mycobacteriales</taxon>
        <taxon>Mycobacteriaceae</taxon>
        <taxon>Mycobacterium</taxon>
    </lineage>
</organism>
<sequence>MKFTPTTAKAAIGAAAIATAGLFTAATAVAAPPTIQGFGTSEQLNDGNLSTAYTVSNLRPSNVVIPGYTPQGHLYQADITAQANSGTVTPMVTDFSARSTVGPAANVPPGAPPVGNGTTENGATYHVINSVPVPNGLSPAPITQGNQASGMLYFDVTGPPPTQVVYNDGVQDILVWTNS</sequence>
<evidence type="ECO:0000313" key="4">
    <source>
        <dbReference type="EMBL" id="UQX10290.1"/>
    </source>
</evidence>
<dbReference type="Proteomes" id="UP001056610">
    <property type="component" value="Chromosome"/>
</dbReference>
<name>A0ABY4QJY0_9MYCO</name>
<reference evidence="4" key="1">
    <citation type="submission" date="2022-05" db="EMBL/GenBank/DDBJ databases">
        <title>A methanotrophic Mycobacterium dominates a cave microbial ecosystem.</title>
        <authorList>
            <person name="Van Spanning R.J.M."/>
            <person name="Guan Q."/>
            <person name="Melkonian C."/>
            <person name="Gallant J."/>
            <person name="Polerecky L."/>
            <person name="Flot J.-F."/>
            <person name="Brandt B.W."/>
            <person name="Braster M."/>
            <person name="Iturbe Espinoza P."/>
            <person name="Aerts J."/>
            <person name="Meima-Franke M."/>
            <person name="Piersma S.R."/>
            <person name="Bunduc C."/>
            <person name="Ummels R."/>
            <person name="Pain A."/>
            <person name="Fleming E.J."/>
            <person name="van der Wel N."/>
            <person name="Gherman V.D."/>
            <person name="Sarbu S.M."/>
            <person name="Bodelier P.L.E."/>
            <person name="Bitter W."/>
        </authorList>
    </citation>
    <scope>NUCLEOTIDE SEQUENCE</scope>
    <source>
        <strain evidence="4">Sulfur Cave</strain>
    </source>
</reference>
<protein>
    <submittedName>
        <fullName evidence="4">MPT63 family protein</fullName>
    </submittedName>
</protein>
<gene>
    <name evidence="4" type="ORF">M5I08_19420</name>
</gene>
<evidence type="ECO:0000256" key="2">
    <source>
        <dbReference type="SAM" id="SignalP"/>
    </source>
</evidence>
<keyword evidence="1 2" id="KW-0732">Signal</keyword>
<evidence type="ECO:0000256" key="1">
    <source>
        <dbReference type="ARBA" id="ARBA00022729"/>
    </source>
</evidence>
<feature type="domain" description="MPT63-like" evidence="3">
    <location>
        <begin position="33"/>
        <end position="102"/>
    </location>
</feature>
<proteinExistence type="predicted"/>
<feature type="domain" description="MPT63-like" evidence="3">
    <location>
        <begin position="117"/>
        <end position="176"/>
    </location>
</feature>
<dbReference type="EMBL" id="CP097320">
    <property type="protein sequence ID" value="UQX10290.1"/>
    <property type="molecule type" value="Genomic_DNA"/>
</dbReference>
<dbReference type="RefSeq" id="WP_249762909.1">
    <property type="nucleotide sequence ID" value="NZ_CAJUXY010000001.1"/>
</dbReference>